<gene>
    <name evidence="1" type="ORF">TCARB_1248</name>
</gene>
<dbReference type="GeneID" id="16572808"/>
<evidence type="ECO:0000313" key="1">
    <source>
        <dbReference type="EMBL" id="AJB42294.1"/>
    </source>
</evidence>
<evidence type="ECO:0000313" key="2">
    <source>
        <dbReference type="Proteomes" id="UP000266720"/>
    </source>
</evidence>
<reference evidence="2" key="1">
    <citation type="book" date="2010" name="EXTREMOPHILES" publisher="0:0-0">
        <title>Complete genome sequences of ten hyperthermophilic archaea reveal their metabolic capabilities and possible ecological roles.</title>
        <editorList>
            <person name="?"/>
        </editorList>
        <authorList>
            <person name="Ravin N.V."/>
            <person name="Mardanov A.V."/>
            <person name="Bonch-Osmolovskaya E.A."/>
            <person name="Skryabin K.G."/>
        </authorList>
    </citation>
    <scope>NUCLEOTIDE SEQUENCE [LARGE SCALE GENOMIC DNA]</scope>
    <source>
        <strain evidence="2">1505</strain>
    </source>
</reference>
<dbReference type="Proteomes" id="UP000266720">
    <property type="component" value="Chromosome"/>
</dbReference>
<dbReference type="GeneID" id="25406659"/>
<protein>
    <submittedName>
        <fullName evidence="1">Uncharacterized protein</fullName>
    </submittedName>
</protein>
<dbReference type="AlphaFoldDB" id="A0A3G1A9G5"/>
<dbReference type="EMBL" id="CP007493">
    <property type="protein sequence ID" value="AJB42294.1"/>
    <property type="molecule type" value="Genomic_DNA"/>
</dbReference>
<sequence>MSIQQYLFDLEILVKRVPKTKTGELAKAMYIRSLTFFGNDPKDHLSKLRDLYLKAYLLAETPTYLPELWNRNLAELETLVQSLNPSRKIFVFSRLAETANALGYNHREYVNQAYEWLPKASWKGRSRLVISLSTLGHIEEALAISRQLKPHLRATTLAEASAMNPGVEILLREAIEATKKVENTVRRIVAISRLLKSYYMFDRYSSELFAEKICEKLSPVLTEVDAFLSLLVARNLAEASMHTASMKLYVSAKNYLQQNLTLNNDIEELLVQTALRAEGLDKALEMAYMSPRSWYLVPSLLSYAITSGYFNKTTLSIVKQHLEKKNPH</sequence>
<dbReference type="RefSeq" id="WP_020961856.1">
    <property type="nucleotide sequence ID" value="NZ_CP007493.1"/>
</dbReference>
<dbReference type="STRING" id="697581.TCARB_1248"/>
<dbReference type="KEGG" id="tcb:TCARB_1248"/>
<name>A0A3G1A9G5_9CREN</name>
<proteinExistence type="predicted"/>
<accession>A0A3G1A9G5</accession>
<organism evidence="1 2">
    <name type="scientific">Thermofilum adornatum 1505</name>
    <dbReference type="NCBI Taxonomy" id="697581"/>
    <lineage>
        <taxon>Archaea</taxon>
        <taxon>Thermoproteota</taxon>
        <taxon>Thermoprotei</taxon>
        <taxon>Thermofilales</taxon>
        <taxon>Thermofilaceae</taxon>
        <taxon>Thermofilum</taxon>
    </lineage>
</organism>